<dbReference type="SUPFAM" id="SSF103473">
    <property type="entry name" value="MFS general substrate transporter"/>
    <property type="match status" value="1"/>
</dbReference>
<feature type="transmembrane region" description="Helical" evidence="5">
    <location>
        <begin position="97"/>
        <end position="114"/>
    </location>
</feature>
<keyword evidence="4 5" id="KW-0472">Membrane</keyword>
<dbReference type="InterPro" id="IPR036259">
    <property type="entry name" value="MFS_trans_sf"/>
</dbReference>
<evidence type="ECO:0000256" key="5">
    <source>
        <dbReference type="SAM" id="Phobius"/>
    </source>
</evidence>
<dbReference type="Pfam" id="PF07690">
    <property type="entry name" value="MFS_1"/>
    <property type="match status" value="1"/>
</dbReference>
<feature type="transmembrane region" description="Helical" evidence="5">
    <location>
        <begin position="187"/>
        <end position="207"/>
    </location>
</feature>
<feature type="transmembrane region" description="Helical" evidence="5">
    <location>
        <begin position="30"/>
        <end position="52"/>
    </location>
</feature>
<evidence type="ECO:0000256" key="2">
    <source>
        <dbReference type="ARBA" id="ARBA00022692"/>
    </source>
</evidence>
<dbReference type="InterPro" id="IPR020846">
    <property type="entry name" value="MFS_dom"/>
</dbReference>
<keyword evidence="3 5" id="KW-1133">Transmembrane helix</keyword>
<feature type="transmembrane region" description="Helical" evidence="5">
    <location>
        <begin position="373"/>
        <end position="394"/>
    </location>
</feature>
<evidence type="ECO:0000256" key="3">
    <source>
        <dbReference type="ARBA" id="ARBA00022989"/>
    </source>
</evidence>
<feature type="transmembrane region" description="Helical" evidence="5">
    <location>
        <begin position="120"/>
        <end position="144"/>
    </location>
</feature>
<name>A0ABR1RHY7_9PEZI</name>
<proteinExistence type="predicted"/>
<dbReference type="EMBL" id="JAQQWI010000015">
    <property type="protein sequence ID" value="KAK8012778.1"/>
    <property type="molecule type" value="Genomic_DNA"/>
</dbReference>
<evidence type="ECO:0000313" key="7">
    <source>
        <dbReference type="EMBL" id="KAK8012778.1"/>
    </source>
</evidence>
<evidence type="ECO:0000256" key="4">
    <source>
        <dbReference type="ARBA" id="ARBA00023136"/>
    </source>
</evidence>
<evidence type="ECO:0000313" key="8">
    <source>
        <dbReference type="Proteomes" id="UP001396898"/>
    </source>
</evidence>
<dbReference type="InterPro" id="IPR011701">
    <property type="entry name" value="MFS"/>
</dbReference>
<evidence type="ECO:0000256" key="1">
    <source>
        <dbReference type="ARBA" id="ARBA00004141"/>
    </source>
</evidence>
<feature type="transmembrane region" description="Helical" evidence="5">
    <location>
        <begin position="64"/>
        <end position="85"/>
    </location>
</feature>
<comment type="subcellular location">
    <subcellularLocation>
        <location evidence="1">Membrane</location>
        <topology evidence="1">Multi-pass membrane protein</topology>
    </subcellularLocation>
</comment>
<feature type="transmembrane region" description="Helical" evidence="5">
    <location>
        <begin position="257"/>
        <end position="280"/>
    </location>
</feature>
<dbReference type="Proteomes" id="UP001396898">
    <property type="component" value="Unassembled WGS sequence"/>
</dbReference>
<protein>
    <recommendedName>
        <fullName evidence="6">Major facilitator superfamily (MFS) profile domain-containing protein</fullName>
    </recommendedName>
</protein>
<feature type="domain" description="Major facilitator superfamily (MFS) profile" evidence="6">
    <location>
        <begin position="31"/>
        <end position="440"/>
    </location>
</feature>
<dbReference type="PANTHER" id="PTHR23502">
    <property type="entry name" value="MAJOR FACILITATOR SUPERFAMILY"/>
    <property type="match status" value="1"/>
</dbReference>
<evidence type="ECO:0000259" key="6">
    <source>
        <dbReference type="PROSITE" id="PS50850"/>
    </source>
</evidence>
<sequence length="440" mass="47124">MTTNPEAQDRRAETGGDDAYSHFSDRRRRFLAFLLGYVTLASSLTATIYFPLIELLSTQYATSVQAINLTITLYVVFQAVSPALFAPLSDSFGRRPVLLGTFALYAAAGLGLALNRTSYAALLVLRGLQSLGGSAVLALAYGVVADVVASSERGRMLGPLMAATNLGPCAGPLLGGAIAWETGRTDWCFWTLVAFGATAFFLIGWTLPETNRAIVGNGSVDARGCLEDVVGANGRGKLIIPNPLGPLRIVFYRDTALTLWTAAVVYTVWYCIQTSIPVIYGPIYHFNNFQVGLSYLAGGSGVIAGGFLAGRLMDWNYRVVAVNHGLPTDHRKGDDIYDFPIEKARARGCLLNFGVYMCEVVAFGWLVHYEVHFSASLVLQFFIGAHGTMIHQVFNALLVDIFPESPSTAAAAGNITRCGMSAAVVAFMEPLVSAIGACLA</sequence>
<feature type="transmembrane region" description="Helical" evidence="5">
    <location>
        <begin position="156"/>
        <end position="175"/>
    </location>
</feature>
<organism evidence="7 8">
    <name type="scientific">Apiospora marii</name>
    <dbReference type="NCBI Taxonomy" id="335849"/>
    <lineage>
        <taxon>Eukaryota</taxon>
        <taxon>Fungi</taxon>
        <taxon>Dikarya</taxon>
        <taxon>Ascomycota</taxon>
        <taxon>Pezizomycotina</taxon>
        <taxon>Sordariomycetes</taxon>
        <taxon>Xylariomycetidae</taxon>
        <taxon>Amphisphaeriales</taxon>
        <taxon>Apiosporaceae</taxon>
        <taxon>Apiospora</taxon>
    </lineage>
</organism>
<dbReference type="Gene3D" id="1.20.1250.20">
    <property type="entry name" value="MFS general substrate transporter like domains"/>
    <property type="match status" value="1"/>
</dbReference>
<reference evidence="7 8" key="1">
    <citation type="submission" date="2023-01" db="EMBL/GenBank/DDBJ databases">
        <title>Analysis of 21 Apiospora genomes using comparative genomics revels a genus with tremendous synthesis potential of carbohydrate active enzymes and secondary metabolites.</title>
        <authorList>
            <person name="Sorensen T."/>
        </authorList>
    </citation>
    <scope>NUCLEOTIDE SEQUENCE [LARGE SCALE GENOMIC DNA]</scope>
    <source>
        <strain evidence="7 8">CBS 20057</strain>
    </source>
</reference>
<dbReference type="PROSITE" id="PS50850">
    <property type="entry name" value="MFS"/>
    <property type="match status" value="1"/>
</dbReference>
<feature type="transmembrane region" description="Helical" evidence="5">
    <location>
        <begin position="292"/>
        <end position="310"/>
    </location>
</feature>
<keyword evidence="2 5" id="KW-0812">Transmembrane</keyword>
<dbReference type="PANTHER" id="PTHR23502:SF151">
    <property type="entry name" value="MAJOR FACILITATOR SUPERFAMILY (MFS) PROFILE DOMAIN-CONTAINING PROTEIN"/>
    <property type="match status" value="1"/>
</dbReference>
<feature type="transmembrane region" description="Helical" evidence="5">
    <location>
        <begin position="349"/>
        <end position="367"/>
    </location>
</feature>
<gene>
    <name evidence="7" type="ORF">PG991_010153</name>
</gene>
<keyword evidence="8" id="KW-1185">Reference proteome</keyword>
<comment type="caution">
    <text evidence="7">The sequence shown here is derived from an EMBL/GenBank/DDBJ whole genome shotgun (WGS) entry which is preliminary data.</text>
</comment>
<accession>A0ABR1RHY7</accession>